<keyword evidence="11" id="KW-1185">Reference proteome</keyword>
<evidence type="ECO:0000259" key="9">
    <source>
        <dbReference type="PROSITE" id="PS50928"/>
    </source>
</evidence>
<feature type="region of interest" description="Disordered" evidence="8">
    <location>
        <begin position="1"/>
        <end position="27"/>
    </location>
</feature>
<dbReference type="Pfam" id="PF00528">
    <property type="entry name" value="BPD_transp_1"/>
    <property type="match status" value="1"/>
</dbReference>
<evidence type="ECO:0000313" key="10">
    <source>
        <dbReference type="EMBL" id="UUX48997.1"/>
    </source>
</evidence>
<feature type="compositionally biased region" description="Basic and acidic residues" evidence="8">
    <location>
        <begin position="1"/>
        <end position="10"/>
    </location>
</feature>
<accession>A0A9J7AUD3</accession>
<comment type="subcellular location">
    <subcellularLocation>
        <location evidence="1 7">Cell membrane</location>
        <topology evidence="1 7">Multi-pass membrane protein</topology>
    </subcellularLocation>
</comment>
<keyword evidence="3" id="KW-1003">Cell membrane</keyword>
<feature type="transmembrane region" description="Helical" evidence="7">
    <location>
        <begin position="220"/>
        <end position="251"/>
    </location>
</feature>
<gene>
    <name evidence="10" type="ORF">NUH88_16530</name>
</gene>
<feature type="transmembrane region" description="Helical" evidence="7">
    <location>
        <begin position="43"/>
        <end position="63"/>
    </location>
</feature>
<comment type="similarity">
    <text evidence="7">Belongs to the binding-protein-dependent transport system permease family.</text>
</comment>
<evidence type="ECO:0000256" key="3">
    <source>
        <dbReference type="ARBA" id="ARBA00022475"/>
    </source>
</evidence>
<dbReference type="PANTHER" id="PTHR30151:SF0">
    <property type="entry name" value="ABC TRANSPORTER PERMEASE PROTEIN MJ0413-RELATED"/>
    <property type="match status" value="1"/>
</dbReference>
<evidence type="ECO:0000256" key="2">
    <source>
        <dbReference type="ARBA" id="ARBA00022448"/>
    </source>
</evidence>
<dbReference type="AlphaFoldDB" id="A0A9J7AUD3"/>
<evidence type="ECO:0000256" key="8">
    <source>
        <dbReference type="SAM" id="MobiDB-lite"/>
    </source>
</evidence>
<proteinExistence type="inferred from homology"/>
<dbReference type="SUPFAM" id="SSF161098">
    <property type="entry name" value="MetI-like"/>
    <property type="match status" value="1"/>
</dbReference>
<dbReference type="Gene3D" id="1.10.3720.10">
    <property type="entry name" value="MetI-like"/>
    <property type="match status" value="1"/>
</dbReference>
<dbReference type="InterPro" id="IPR035906">
    <property type="entry name" value="MetI-like_sf"/>
</dbReference>
<keyword evidence="4 7" id="KW-0812">Transmembrane</keyword>
<feature type="transmembrane region" description="Helical" evidence="7">
    <location>
        <begin position="180"/>
        <end position="199"/>
    </location>
</feature>
<organism evidence="10 11">
    <name type="scientific">Nisaea acidiphila</name>
    <dbReference type="NCBI Taxonomy" id="1862145"/>
    <lineage>
        <taxon>Bacteria</taxon>
        <taxon>Pseudomonadati</taxon>
        <taxon>Pseudomonadota</taxon>
        <taxon>Alphaproteobacteria</taxon>
        <taxon>Rhodospirillales</taxon>
        <taxon>Thalassobaculaceae</taxon>
        <taxon>Nisaea</taxon>
    </lineage>
</organism>
<sequence length="315" mass="34083">MAAVSTDRDPVSGTGKAAGGRKSPPALAGRALPESLREILPKLGWTIVSVGMFALLWEVLWAIGWADPKLLPPPHVFLGDFADQAKFFNTAQRWAIGVSAASGPTPWQAVMITVVSSAMRVFVGITIASLLALSLGVAIRYWIVVERLTLPTVTLLSPVSPIAWLPVAIFLFGIGNKPAIFMVVIALFFHMTIATINHIDGVNRNLINVARTMGATKAQIYRRVIIPAILPGVFVILRLNLFGAWMVVLIAESTGVGYGLGQVIMLARNTFNPSLVFFCIALIGFLGFATDYAMRTVQKRVLYWVNDPSGVLRGL</sequence>
<feature type="domain" description="ABC transmembrane type-1" evidence="9">
    <location>
        <begin position="106"/>
        <end position="298"/>
    </location>
</feature>
<feature type="transmembrane region" description="Helical" evidence="7">
    <location>
        <begin position="121"/>
        <end position="143"/>
    </location>
</feature>
<dbReference type="Proteomes" id="UP001060336">
    <property type="component" value="Chromosome"/>
</dbReference>
<dbReference type="PANTHER" id="PTHR30151">
    <property type="entry name" value="ALKANE SULFONATE ABC TRANSPORTER-RELATED, MEMBRANE SUBUNIT"/>
    <property type="match status" value="1"/>
</dbReference>
<dbReference type="RefSeq" id="WP_257767498.1">
    <property type="nucleotide sequence ID" value="NZ_CP102480.1"/>
</dbReference>
<keyword evidence="5 7" id="KW-1133">Transmembrane helix</keyword>
<evidence type="ECO:0000256" key="5">
    <source>
        <dbReference type="ARBA" id="ARBA00022989"/>
    </source>
</evidence>
<evidence type="ECO:0000256" key="4">
    <source>
        <dbReference type="ARBA" id="ARBA00022692"/>
    </source>
</evidence>
<protein>
    <submittedName>
        <fullName evidence="10">ABC transporter permease</fullName>
    </submittedName>
</protein>
<evidence type="ECO:0000256" key="1">
    <source>
        <dbReference type="ARBA" id="ARBA00004651"/>
    </source>
</evidence>
<keyword evidence="2 7" id="KW-0813">Transport</keyword>
<dbReference type="EMBL" id="CP102480">
    <property type="protein sequence ID" value="UUX48997.1"/>
    <property type="molecule type" value="Genomic_DNA"/>
</dbReference>
<dbReference type="GO" id="GO:0055085">
    <property type="term" value="P:transmembrane transport"/>
    <property type="evidence" value="ECO:0007669"/>
    <property type="project" value="InterPro"/>
</dbReference>
<dbReference type="CDD" id="cd06261">
    <property type="entry name" value="TM_PBP2"/>
    <property type="match status" value="1"/>
</dbReference>
<dbReference type="PROSITE" id="PS50928">
    <property type="entry name" value="ABC_TM1"/>
    <property type="match status" value="1"/>
</dbReference>
<evidence type="ECO:0000256" key="6">
    <source>
        <dbReference type="ARBA" id="ARBA00023136"/>
    </source>
</evidence>
<evidence type="ECO:0000256" key="7">
    <source>
        <dbReference type="RuleBase" id="RU363032"/>
    </source>
</evidence>
<dbReference type="GO" id="GO:0005886">
    <property type="term" value="C:plasma membrane"/>
    <property type="evidence" value="ECO:0007669"/>
    <property type="project" value="UniProtKB-SubCell"/>
</dbReference>
<evidence type="ECO:0000313" key="11">
    <source>
        <dbReference type="Proteomes" id="UP001060336"/>
    </source>
</evidence>
<dbReference type="KEGG" id="naci:NUH88_16530"/>
<feature type="transmembrane region" description="Helical" evidence="7">
    <location>
        <begin position="155"/>
        <end position="174"/>
    </location>
</feature>
<reference evidence="10" key="1">
    <citation type="submission" date="2022-08" db="EMBL/GenBank/DDBJ databases">
        <title>Nisaea acidiphila sp. nov., isolated from a marine algal debris and emended description of the genus Nisaea Urios et al. 2008.</title>
        <authorList>
            <person name="Kwon K."/>
        </authorList>
    </citation>
    <scope>NUCLEOTIDE SEQUENCE</scope>
    <source>
        <strain evidence="10">MEBiC11861</strain>
    </source>
</reference>
<feature type="transmembrane region" description="Helical" evidence="7">
    <location>
        <begin position="271"/>
        <end position="290"/>
    </location>
</feature>
<dbReference type="InterPro" id="IPR000515">
    <property type="entry name" value="MetI-like"/>
</dbReference>
<keyword evidence="6 7" id="KW-0472">Membrane</keyword>
<name>A0A9J7AUD3_9PROT</name>